<sequence length="281" mass="32714">MPKITIAIPTYNRAKLLTEAIESVLVQTYEDFELLISDNASTDETKNVVVSFKNPRIRYHRNKKNIGMMNNWNKCVTLSEGKYLVILGDDDKLYPNFLEKSLKAHRDHPSIGFSFAHCNKVDPKGNYLTRWGYKFTPSGYLNLFEYLQFTIKYGSCLTNSSTVLINKKVFSKVGLFETPYGTNTFDFNMWIKIALKYPVCFIDEVLCDYRIHKEQVSEMHWRRKEMPTGKIGTYLEILGAIAALSDKKEFENKEKKKFLTKRLFDINRELSALLRQVIPEL</sequence>
<dbReference type="InterPro" id="IPR029044">
    <property type="entry name" value="Nucleotide-diphossugar_trans"/>
</dbReference>
<accession>A0A2H0BJI0</accession>
<proteinExistence type="predicted"/>
<gene>
    <name evidence="2" type="ORF">COX03_01025</name>
</gene>
<dbReference type="AlphaFoldDB" id="A0A2H0BJI0"/>
<name>A0A2H0BJI0_9BACT</name>
<feature type="domain" description="Glycosyltransferase 2-like" evidence="1">
    <location>
        <begin position="5"/>
        <end position="156"/>
    </location>
</feature>
<organism evidence="2 3">
    <name type="scientific">Candidatus Woesebacteria bacterium CG22_combo_CG10-13_8_21_14_all_39_10</name>
    <dbReference type="NCBI Taxonomy" id="1975059"/>
    <lineage>
        <taxon>Bacteria</taxon>
        <taxon>Candidatus Woeseibacteriota</taxon>
    </lineage>
</organism>
<evidence type="ECO:0000313" key="2">
    <source>
        <dbReference type="EMBL" id="PIP57817.1"/>
    </source>
</evidence>
<dbReference type="Proteomes" id="UP000229847">
    <property type="component" value="Unassembled WGS sequence"/>
</dbReference>
<dbReference type="PANTHER" id="PTHR22916:SF3">
    <property type="entry name" value="UDP-GLCNAC:BETAGAL BETA-1,3-N-ACETYLGLUCOSAMINYLTRANSFERASE-LIKE PROTEIN 1"/>
    <property type="match status" value="1"/>
</dbReference>
<dbReference type="EMBL" id="PCSW01000031">
    <property type="protein sequence ID" value="PIP57817.1"/>
    <property type="molecule type" value="Genomic_DNA"/>
</dbReference>
<dbReference type="Pfam" id="PF00535">
    <property type="entry name" value="Glycos_transf_2"/>
    <property type="match status" value="1"/>
</dbReference>
<comment type="caution">
    <text evidence="2">The sequence shown here is derived from an EMBL/GenBank/DDBJ whole genome shotgun (WGS) entry which is preliminary data.</text>
</comment>
<evidence type="ECO:0000313" key="3">
    <source>
        <dbReference type="Proteomes" id="UP000229847"/>
    </source>
</evidence>
<protein>
    <recommendedName>
        <fullName evidence="1">Glycosyltransferase 2-like domain-containing protein</fullName>
    </recommendedName>
</protein>
<dbReference type="SUPFAM" id="SSF53448">
    <property type="entry name" value="Nucleotide-diphospho-sugar transferases"/>
    <property type="match status" value="1"/>
</dbReference>
<reference evidence="2 3" key="1">
    <citation type="submission" date="2017-09" db="EMBL/GenBank/DDBJ databases">
        <title>Depth-based differentiation of microbial function through sediment-hosted aquifers and enrichment of novel symbionts in the deep terrestrial subsurface.</title>
        <authorList>
            <person name="Probst A.J."/>
            <person name="Ladd B."/>
            <person name="Jarett J.K."/>
            <person name="Geller-Mcgrath D.E."/>
            <person name="Sieber C.M."/>
            <person name="Emerson J.B."/>
            <person name="Anantharaman K."/>
            <person name="Thomas B.C."/>
            <person name="Malmstrom R."/>
            <person name="Stieglmeier M."/>
            <person name="Klingl A."/>
            <person name="Woyke T."/>
            <person name="Ryan C.M."/>
            <person name="Banfield J.F."/>
        </authorList>
    </citation>
    <scope>NUCLEOTIDE SEQUENCE [LARGE SCALE GENOMIC DNA]</scope>
    <source>
        <strain evidence="2">CG22_combo_CG10-13_8_21_14_all_39_10</strain>
    </source>
</reference>
<dbReference type="GO" id="GO:0016758">
    <property type="term" value="F:hexosyltransferase activity"/>
    <property type="evidence" value="ECO:0007669"/>
    <property type="project" value="UniProtKB-ARBA"/>
</dbReference>
<dbReference type="PANTHER" id="PTHR22916">
    <property type="entry name" value="GLYCOSYLTRANSFERASE"/>
    <property type="match status" value="1"/>
</dbReference>
<evidence type="ECO:0000259" key="1">
    <source>
        <dbReference type="Pfam" id="PF00535"/>
    </source>
</evidence>
<dbReference type="InterPro" id="IPR001173">
    <property type="entry name" value="Glyco_trans_2-like"/>
</dbReference>
<dbReference type="Gene3D" id="3.90.550.10">
    <property type="entry name" value="Spore Coat Polysaccharide Biosynthesis Protein SpsA, Chain A"/>
    <property type="match status" value="1"/>
</dbReference>